<keyword evidence="2" id="KW-0472">Membrane</keyword>
<organism evidence="3 4">
    <name type="scientific">Haloferula chungangensis</name>
    <dbReference type="NCBI Taxonomy" id="1048331"/>
    <lineage>
        <taxon>Bacteria</taxon>
        <taxon>Pseudomonadati</taxon>
        <taxon>Verrucomicrobiota</taxon>
        <taxon>Verrucomicrobiia</taxon>
        <taxon>Verrucomicrobiales</taxon>
        <taxon>Verrucomicrobiaceae</taxon>
        <taxon>Haloferula</taxon>
    </lineage>
</organism>
<gene>
    <name evidence="3" type="ORF">ACFQY0_16665</name>
</gene>
<feature type="compositionally biased region" description="Basic and acidic residues" evidence="1">
    <location>
        <begin position="31"/>
        <end position="44"/>
    </location>
</feature>
<sequence>MKGETFRIYPAVATLLVLLALFLLWENKSKTGSDDAEELVRESGSRFQTDTPEAGIRNGEPPLGQKRVLLRPSDEERKVNSPASRKSQLEEELEELKKAGLGGRHPNVRQIEEEIRKIVEEGD</sequence>
<name>A0ABW2LBF7_9BACT</name>
<keyword evidence="2" id="KW-1133">Transmembrane helix</keyword>
<keyword evidence="2" id="KW-0812">Transmembrane</keyword>
<evidence type="ECO:0000256" key="1">
    <source>
        <dbReference type="SAM" id="MobiDB-lite"/>
    </source>
</evidence>
<dbReference type="EMBL" id="JBHTBS010000010">
    <property type="protein sequence ID" value="MFC7338831.1"/>
    <property type="molecule type" value="Genomic_DNA"/>
</dbReference>
<accession>A0ABW2LBF7</accession>
<evidence type="ECO:0000313" key="3">
    <source>
        <dbReference type="EMBL" id="MFC7338831.1"/>
    </source>
</evidence>
<reference evidence="4" key="1">
    <citation type="journal article" date="2019" name="Int. J. Syst. Evol. Microbiol.">
        <title>The Global Catalogue of Microorganisms (GCM) 10K type strain sequencing project: providing services to taxonomists for standard genome sequencing and annotation.</title>
        <authorList>
            <consortium name="The Broad Institute Genomics Platform"/>
            <consortium name="The Broad Institute Genome Sequencing Center for Infectious Disease"/>
            <person name="Wu L."/>
            <person name="Ma J."/>
        </authorList>
    </citation>
    <scope>NUCLEOTIDE SEQUENCE [LARGE SCALE GENOMIC DNA]</scope>
    <source>
        <strain evidence="4">CGMCC 4.1467</strain>
    </source>
</reference>
<dbReference type="Proteomes" id="UP001596472">
    <property type="component" value="Unassembled WGS sequence"/>
</dbReference>
<feature type="region of interest" description="Disordered" evidence="1">
    <location>
        <begin position="31"/>
        <end position="107"/>
    </location>
</feature>
<comment type="caution">
    <text evidence="3">The sequence shown here is derived from an EMBL/GenBank/DDBJ whole genome shotgun (WGS) entry which is preliminary data.</text>
</comment>
<evidence type="ECO:0000313" key="4">
    <source>
        <dbReference type="Proteomes" id="UP001596472"/>
    </source>
</evidence>
<protein>
    <submittedName>
        <fullName evidence="3">Uncharacterized protein</fullName>
    </submittedName>
</protein>
<feature type="transmembrane region" description="Helical" evidence="2">
    <location>
        <begin position="6"/>
        <end position="25"/>
    </location>
</feature>
<dbReference type="RefSeq" id="WP_379714715.1">
    <property type="nucleotide sequence ID" value="NZ_JBHTBS010000010.1"/>
</dbReference>
<keyword evidence="4" id="KW-1185">Reference proteome</keyword>
<evidence type="ECO:0000256" key="2">
    <source>
        <dbReference type="SAM" id="Phobius"/>
    </source>
</evidence>
<proteinExistence type="predicted"/>